<keyword evidence="3" id="KW-0862">Zinc</keyword>
<reference evidence="5 6" key="1">
    <citation type="journal article" date="2019" name="Int. J. Syst. Evol. Microbiol.">
        <title>The Global Catalogue of Microorganisms (GCM) 10K type strain sequencing project: providing services to taxonomists for standard genome sequencing and annotation.</title>
        <authorList>
            <consortium name="The Broad Institute Genomics Platform"/>
            <consortium name="The Broad Institute Genome Sequencing Center for Infectious Disease"/>
            <person name="Wu L."/>
            <person name="Ma J."/>
        </authorList>
    </citation>
    <scope>NUCLEOTIDE SEQUENCE [LARGE SCALE GENOMIC DNA]</scope>
    <source>
        <strain evidence="5 6">CGMCC 1.3239</strain>
    </source>
</reference>
<dbReference type="PANTHER" id="PTHR11085">
    <property type="entry name" value="NAD-DEPENDENT PROTEIN DEACYLASE SIRTUIN-5, MITOCHONDRIAL-RELATED"/>
    <property type="match status" value="1"/>
</dbReference>
<keyword evidence="1 5" id="KW-0808">Transferase</keyword>
<evidence type="ECO:0000313" key="6">
    <source>
        <dbReference type="Proteomes" id="UP001596442"/>
    </source>
</evidence>
<evidence type="ECO:0000256" key="1">
    <source>
        <dbReference type="ARBA" id="ARBA00022679"/>
    </source>
</evidence>
<keyword evidence="5" id="KW-0012">Acyltransferase</keyword>
<evidence type="ECO:0000256" key="3">
    <source>
        <dbReference type="PROSITE-ProRule" id="PRU00236"/>
    </source>
</evidence>
<feature type="binding site" evidence="3">
    <location>
        <position position="160"/>
    </location>
    <ligand>
        <name>Zn(2+)</name>
        <dbReference type="ChEBI" id="CHEBI:29105"/>
    </ligand>
</feature>
<dbReference type="InterPro" id="IPR050134">
    <property type="entry name" value="NAD-dep_sirtuin_deacylases"/>
</dbReference>
<name>A0ABD5S6L5_9EURY</name>
<evidence type="ECO:0000313" key="5">
    <source>
        <dbReference type="EMBL" id="MFC6752158.1"/>
    </source>
</evidence>
<dbReference type="EC" id="2.3.1.286" evidence="5"/>
<dbReference type="AlphaFoldDB" id="A0ABD5S6L5"/>
<dbReference type="InterPro" id="IPR003000">
    <property type="entry name" value="Sirtuin"/>
</dbReference>
<keyword evidence="6" id="KW-1185">Reference proteome</keyword>
<sequence>MTDHEQDDTLSELATAIRDADRVSVLTGAGLSAASGIPTFRGDDGIWGDAFEEADFHVSRFRRDPAGFWVDRVALAERMRPPGGASPNPAHYALAALSDAGVLDGVITQNTDGLHAAAGTTEVIELHGTNARVECAQCGDTAAAGPVRERVRGGERPPTCDCGGVYKPAVVLFGEPLPAYAHRRARRHATESDLFLVAGSSLTVDPAASLPGLVDGELAVVNFEPTRYVDTADYTFRADLTDLLPSLAVRVLGEDADAVGPKKFSE</sequence>
<feature type="active site" description="Proton acceptor" evidence="3">
    <location>
        <position position="127"/>
    </location>
</feature>
<dbReference type="Pfam" id="PF02146">
    <property type="entry name" value="SIR2"/>
    <property type="match status" value="1"/>
</dbReference>
<dbReference type="RefSeq" id="WP_379778532.1">
    <property type="nucleotide sequence ID" value="NZ_JBHSWW010000008.1"/>
</dbReference>
<dbReference type="PANTHER" id="PTHR11085:SF10">
    <property type="entry name" value="NAD-DEPENDENT PROTEIN DEACYLASE SIRTUIN-5, MITOCHONDRIAL-RELATED"/>
    <property type="match status" value="1"/>
</dbReference>
<feature type="binding site" evidence="3">
    <location>
        <position position="135"/>
    </location>
    <ligand>
        <name>Zn(2+)</name>
        <dbReference type="ChEBI" id="CHEBI:29105"/>
    </ligand>
</feature>
<evidence type="ECO:0000256" key="2">
    <source>
        <dbReference type="ARBA" id="ARBA00023027"/>
    </source>
</evidence>
<feature type="binding site" evidence="3">
    <location>
        <position position="138"/>
    </location>
    <ligand>
        <name>Zn(2+)</name>
        <dbReference type="ChEBI" id="CHEBI:29105"/>
    </ligand>
</feature>
<dbReference type="Gene3D" id="3.40.50.1220">
    <property type="entry name" value="TPP-binding domain"/>
    <property type="match status" value="1"/>
</dbReference>
<comment type="caution">
    <text evidence="5">The sequence shown here is derived from an EMBL/GenBank/DDBJ whole genome shotgun (WGS) entry which is preliminary data.</text>
</comment>
<gene>
    <name evidence="5" type="ORF">ACFQEU_01540</name>
</gene>
<dbReference type="EMBL" id="JBHSWW010000008">
    <property type="protein sequence ID" value="MFC6752158.1"/>
    <property type="molecule type" value="Genomic_DNA"/>
</dbReference>
<dbReference type="InterPro" id="IPR026591">
    <property type="entry name" value="Sirtuin_cat_small_dom_sf"/>
</dbReference>
<evidence type="ECO:0000259" key="4">
    <source>
        <dbReference type="PROSITE" id="PS50305"/>
    </source>
</evidence>
<feature type="domain" description="Deacetylase sirtuin-type" evidence="4">
    <location>
        <begin position="3"/>
        <end position="255"/>
    </location>
</feature>
<dbReference type="PROSITE" id="PS50305">
    <property type="entry name" value="SIRTUIN"/>
    <property type="match status" value="1"/>
</dbReference>
<accession>A0ABD5S6L5</accession>
<proteinExistence type="predicted"/>
<dbReference type="SUPFAM" id="SSF52467">
    <property type="entry name" value="DHS-like NAD/FAD-binding domain"/>
    <property type="match status" value="1"/>
</dbReference>
<dbReference type="InterPro" id="IPR029035">
    <property type="entry name" value="DHS-like_NAD/FAD-binding_dom"/>
</dbReference>
<dbReference type="Gene3D" id="3.30.1600.10">
    <property type="entry name" value="SIR2/SIRT2 'Small Domain"/>
    <property type="match status" value="1"/>
</dbReference>
<dbReference type="CDD" id="cd01407">
    <property type="entry name" value="SIR2-fam"/>
    <property type="match status" value="1"/>
</dbReference>
<dbReference type="GO" id="GO:0046872">
    <property type="term" value="F:metal ion binding"/>
    <property type="evidence" value="ECO:0007669"/>
    <property type="project" value="UniProtKB-KW"/>
</dbReference>
<dbReference type="GO" id="GO:0034979">
    <property type="term" value="F:NAD-dependent protein lysine deacetylase activity"/>
    <property type="evidence" value="ECO:0007669"/>
    <property type="project" value="UniProtKB-EC"/>
</dbReference>
<feature type="binding site" evidence="3">
    <location>
        <position position="162"/>
    </location>
    <ligand>
        <name>Zn(2+)</name>
        <dbReference type="ChEBI" id="CHEBI:29105"/>
    </ligand>
</feature>
<dbReference type="InterPro" id="IPR026590">
    <property type="entry name" value="Ssirtuin_cat_dom"/>
</dbReference>
<protein>
    <submittedName>
        <fullName evidence="5">Sir2 family NAD-dependent protein deacetylase</fullName>
        <ecNumber evidence="5">2.3.1.286</ecNumber>
    </submittedName>
</protein>
<keyword evidence="3" id="KW-0479">Metal-binding</keyword>
<organism evidence="5 6">
    <name type="scientific">Halorubrum tibetense</name>
    <dbReference type="NCBI Taxonomy" id="175631"/>
    <lineage>
        <taxon>Archaea</taxon>
        <taxon>Methanobacteriati</taxon>
        <taxon>Methanobacteriota</taxon>
        <taxon>Stenosarchaea group</taxon>
        <taxon>Halobacteria</taxon>
        <taxon>Halobacteriales</taxon>
        <taxon>Haloferacaceae</taxon>
        <taxon>Halorubrum</taxon>
    </lineage>
</organism>
<keyword evidence="2" id="KW-0520">NAD</keyword>
<dbReference type="Proteomes" id="UP001596442">
    <property type="component" value="Unassembled WGS sequence"/>
</dbReference>